<protein>
    <recommendedName>
        <fullName evidence="4">Divalent-cation tolerance protein CutA</fullName>
    </recommendedName>
</protein>
<dbReference type="EMBL" id="MFUH01000024">
    <property type="protein sequence ID" value="OGI81592.1"/>
    <property type="molecule type" value="Genomic_DNA"/>
</dbReference>
<dbReference type="InterPro" id="IPR004323">
    <property type="entry name" value="Ion_tolerance_CutA"/>
</dbReference>
<evidence type="ECO:0000313" key="2">
    <source>
        <dbReference type="EMBL" id="OGI81592.1"/>
    </source>
</evidence>
<dbReference type="PANTHER" id="PTHR23419:SF8">
    <property type="entry name" value="FI09726P"/>
    <property type="match status" value="1"/>
</dbReference>
<dbReference type="GO" id="GO:0005507">
    <property type="term" value="F:copper ion binding"/>
    <property type="evidence" value="ECO:0007669"/>
    <property type="project" value="TreeGrafter"/>
</dbReference>
<dbReference type="InterPro" id="IPR015867">
    <property type="entry name" value="N-reg_PII/ATP_PRibTrfase_C"/>
</dbReference>
<organism evidence="2 3">
    <name type="scientific">Candidatus Nomurabacteria bacterium RIFCSPHIGHO2_02_FULL_42_24</name>
    <dbReference type="NCBI Taxonomy" id="1801757"/>
    <lineage>
        <taxon>Bacteria</taxon>
        <taxon>Candidatus Nomuraibacteriota</taxon>
    </lineage>
</organism>
<evidence type="ECO:0008006" key="4">
    <source>
        <dbReference type="Google" id="ProtNLM"/>
    </source>
</evidence>
<dbReference type="SUPFAM" id="SSF54913">
    <property type="entry name" value="GlnB-like"/>
    <property type="match status" value="1"/>
</dbReference>
<gene>
    <name evidence="2" type="ORF">A3B93_00010</name>
</gene>
<evidence type="ECO:0000313" key="3">
    <source>
        <dbReference type="Proteomes" id="UP000179880"/>
    </source>
</evidence>
<name>A0A1F6WIA0_9BACT</name>
<dbReference type="GO" id="GO:0010038">
    <property type="term" value="P:response to metal ion"/>
    <property type="evidence" value="ECO:0007669"/>
    <property type="project" value="InterPro"/>
</dbReference>
<evidence type="ECO:0000256" key="1">
    <source>
        <dbReference type="ARBA" id="ARBA00010169"/>
    </source>
</evidence>
<dbReference type="PANTHER" id="PTHR23419">
    <property type="entry name" value="DIVALENT CATION TOLERANCE CUTA-RELATED"/>
    <property type="match status" value="1"/>
</dbReference>
<dbReference type="AlphaFoldDB" id="A0A1F6WIA0"/>
<sequence length="101" mass="11867">MIFIYTTCRDAEEAKKIGRLIIEKKMASCVNTWPVESMYNWEGEFQNHSEVGMYIKTVEKKLQNIEDLLHQNHSYSVPCVAATAVYRINRPYKEWMATCIE</sequence>
<comment type="similarity">
    <text evidence="1">Belongs to the CutA family.</text>
</comment>
<dbReference type="InterPro" id="IPR011322">
    <property type="entry name" value="N-reg_PII-like_a/b"/>
</dbReference>
<dbReference type="Proteomes" id="UP000179880">
    <property type="component" value="Unassembled WGS sequence"/>
</dbReference>
<dbReference type="Gene3D" id="3.30.70.120">
    <property type="match status" value="1"/>
</dbReference>
<comment type="caution">
    <text evidence="2">The sequence shown here is derived from an EMBL/GenBank/DDBJ whole genome shotgun (WGS) entry which is preliminary data.</text>
</comment>
<proteinExistence type="inferred from homology"/>
<reference evidence="2 3" key="1">
    <citation type="journal article" date="2016" name="Nat. Commun.">
        <title>Thousands of microbial genomes shed light on interconnected biogeochemical processes in an aquifer system.</title>
        <authorList>
            <person name="Anantharaman K."/>
            <person name="Brown C.T."/>
            <person name="Hug L.A."/>
            <person name="Sharon I."/>
            <person name="Castelle C.J."/>
            <person name="Probst A.J."/>
            <person name="Thomas B.C."/>
            <person name="Singh A."/>
            <person name="Wilkins M.J."/>
            <person name="Karaoz U."/>
            <person name="Brodie E.L."/>
            <person name="Williams K.H."/>
            <person name="Hubbard S.S."/>
            <person name="Banfield J.F."/>
        </authorList>
    </citation>
    <scope>NUCLEOTIDE SEQUENCE [LARGE SCALE GENOMIC DNA]</scope>
</reference>
<accession>A0A1F6WIA0</accession>
<dbReference type="Pfam" id="PF03091">
    <property type="entry name" value="CutA1"/>
    <property type="match status" value="1"/>
</dbReference>